<feature type="compositionally biased region" description="Polar residues" evidence="1">
    <location>
        <begin position="18"/>
        <end position="31"/>
    </location>
</feature>
<dbReference type="GO" id="GO:0016020">
    <property type="term" value="C:membrane"/>
    <property type="evidence" value="ECO:0007669"/>
    <property type="project" value="TreeGrafter"/>
</dbReference>
<dbReference type="PANTHER" id="PTHR10165">
    <property type="entry name" value="LIPID PHOSPHATE PHOSPHATASE"/>
    <property type="match status" value="1"/>
</dbReference>
<dbReference type="CDD" id="cd03390">
    <property type="entry name" value="PAP2_containing_1_like"/>
    <property type="match status" value="1"/>
</dbReference>
<dbReference type="FunFam" id="1.20.144.10:FF:000055">
    <property type="entry name" value="Uncharacterized protein"/>
    <property type="match status" value="1"/>
</dbReference>
<dbReference type="PANTHER" id="PTHR10165:SF35">
    <property type="entry name" value="RE23632P"/>
    <property type="match status" value="1"/>
</dbReference>
<comment type="caution">
    <text evidence="4">The sequence shown here is derived from an EMBL/GenBank/DDBJ whole genome shotgun (WGS) entry which is preliminary data.</text>
</comment>
<dbReference type="AlphaFoldDB" id="A0A8T1WED9"/>
<feature type="compositionally biased region" description="Basic and acidic residues" evidence="1">
    <location>
        <begin position="1"/>
        <end position="15"/>
    </location>
</feature>
<feature type="transmembrane region" description="Helical" evidence="2">
    <location>
        <begin position="279"/>
        <end position="297"/>
    </location>
</feature>
<organism evidence="4 5">
    <name type="scientific">Phytophthora pseudosyringae</name>
    <dbReference type="NCBI Taxonomy" id="221518"/>
    <lineage>
        <taxon>Eukaryota</taxon>
        <taxon>Sar</taxon>
        <taxon>Stramenopiles</taxon>
        <taxon>Oomycota</taxon>
        <taxon>Peronosporomycetes</taxon>
        <taxon>Peronosporales</taxon>
        <taxon>Peronosporaceae</taxon>
        <taxon>Phytophthora</taxon>
    </lineage>
</organism>
<dbReference type="InterPro" id="IPR043216">
    <property type="entry name" value="PAP-like"/>
</dbReference>
<proteinExistence type="predicted"/>
<evidence type="ECO:0000313" key="5">
    <source>
        <dbReference type="Proteomes" id="UP000694044"/>
    </source>
</evidence>
<dbReference type="GO" id="GO:0006644">
    <property type="term" value="P:phospholipid metabolic process"/>
    <property type="evidence" value="ECO:0007669"/>
    <property type="project" value="InterPro"/>
</dbReference>
<evidence type="ECO:0000256" key="2">
    <source>
        <dbReference type="SAM" id="Phobius"/>
    </source>
</evidence>
<feature type="region of interest" description="Disordered" evidence="1">
    <location>
        <begin position="1"/>
        <end position="50"/>
    </location>
</feature>
<evidence type="ECO:0000313" key="4">
    <source>
        <dbReference type="EMBL" id="KAG7390560.1"/>
    </source>
</evidence>
<keyword evidence="5" id="KW-1185">Reference proteome</keyword>
<feature type="domain" description="Phosphatidic acid phosphatase type 2/haloperoxidase" evidence="3">
    <location>
        <begin position="176"/>
        <end position="324"/>
    </location>
</feature>
<sequence>MTEEGVKRSHDKDEGASGYQSMVASPPTSSMPAGMHLSPNGGGLRNNSREERDDAPIDIAEGGANRPPSGALQRFVRHNRVLEFCSAVVLYLLALVFAKVELHQRPIPGIRVRLNATAVAWSLDPSIDEKKLSEEVPMWLLLALGIGLPVGTNLVVNFVLPKFCHVRVIAHDTRDFLLSLFQSMALATFLTQFTKNITGRFRPSFYDMCKWNHDVVWDGVTNLCTDAAGEKEGRKSFPSGHASFAWATMLVLALYVLGRSRLNCENRSYSTLRGGKKSLLLFMSCLPILLAAWISISRCIDNWHHYSDILAGSVIGAVSALFAFNYNYGSIFSYDSAGLPLEEIHERRMNKAKLARSELLDQEQCAWRHNVDSRPPMLKHMSSEYIVDLSSHSRDSLDQ</sequence>
<dbReference type="Proteomes" id="UP000694044">
    <property type="component" value="Unassembled WGS sequence"/>
</dbReference>
<feature type="transmembrane region" description="Helical" evidence="2">
    <location>
        <begin position="176"/>
        <end position="194"/>
    </location>
</feature>
<feature type="transmembrane region" description="Helical" evidence="2">
    <location>
        <begin position="138"/>
        <end position="160"/>
    </location>
</feature>
<evidence type="ECO:0000256" key="1">
    <source>
        <dbReference type="SAM" id="MobiDB-lite"/>
    </source>
</evidence>
<name>A0A8T1WED9_9STRA</name>
<accession>A0A8T1WED9</accession>
<reference evidence="4" key="1">
    <citation type="submission" date="2021-02" db="EMBL/GenBank/DDBJ databases">
        <authorList>
            <person name="Palmer J.M."/>
        </authorList>
    </citation>
    <scope>NUCLEOTIDE SEQUENCE</scope>
    <source>
        <strain evidence="4">SCRP734</strain>
    </source>
</reference>
<feature type="transmembrane region" description="Helical" evidence="2">
    <location>
        <begin position="309"/>
        <end position="328"/>
    </location>
</feature>
<gene>
    <name evidence="4" type="ORF">PHYPSEUDO_007500</name>
</gene>
<feature type="transmembrane region" description="Helical" evidence="2">
    <location>
        <begin position="240"/>
        <end position="258"/>
    </location>
</feature>
<dbReference type="OrthoDB" id="10030083at2759"/>
<keyword evidence="2" id="KW-0472">Membrane</keyword>
<dbReference type="InterPro" id="IPR000326">
    <property type="entry name" value="PAP2/HPO"/>
</dbReference>
<dbReference type="GO" id="GO:0046839">
    <property type="term" value="P:phospholipid dephosphorylation"/>
    <property type="evidence" value="ECO:0007669"/>
    <property type="project" value="TreeGrafter"/>
</dbReference>
<dbReference type="Pfam" id="PF01569">
    <property type="entry name" value="PAP2"/>
    <property type="match status" value="1"/>
</dbReference>
<dbReference type="GO" id="GO:0008195">
    <property type="term" value="F:phosphatidate phosphatase activity"/>
    <property type="evidence" value="ECO:0007669"/>
    <property type="project" value="TreeGrafter"/>
</dbReference>
<dbReference type="EMBL" id="JAGDFM010000030">
    <property type="protein sequence ID" value="KAG7390560.1"/>
    <property type="molecule type" value="Genomic_DNA"/>
</dbReference>
<feature type="transmembrane region" description="Helical" evidence="2">
    <location>
        <begin position="81"/>
        <end position="98"/>
    </location>
</feature>
<dbReference type="SMART" id="SM00014">
    <property type="entry name" value="acidPPc"/>
    <property type="match status" value="1"/>
</dbReference>
<protein>
    <recommendedName>
        <fullName evidence="3">Phosphatidic acid phosphatase type 2/haloperoxidase domain-containing protein</fullName>
    </recommendedName>
</protein>
<keyword evidence="2" id="KW-0812">Transmembrane</keyword>
<keyword evidence="2" id="KW-1133">Transmembrane helix</keyword>
<evidence type="ECO:0000259" key="3">
    <source>
        <dbReference type="SMART" id="SM00014"/>
    </source>
</evidence>